<protein>
    <recommendedName>
        <fullName evidence="3">Peptidase S24/S26A/S26B/S26C domain-containing protein</fullName>
    </recommendedName>
</protein>
<sequence length="82" mass="9021">MVELWRDGAAITEGGVLVVDERAAPGHGDCLLLRGVDFMRVVRMDVQAGRLRFLSMSGGQEIELDLDAVEFCGVVVGQYRRL</sequence>
<organism evidence="1 2">
    <name type="scientific">Halotalea alkalilenta</name>
    <dbReference type="NCBI Taxonomy" id="376489"/>
    <lineage>
        <taxon>Bacteria</taxon>
        <taxon>Pseudomonadati</taxon>
        <taxon>Pseudomonadota</taxon>
        <taxon>Gammaproteobacteria</taxon>
        <taxon>Oceanospirillales</taxon>
        <taxon>Halomonadaceae</taxon>
        <taxon>Halotalea</taxon>
    </lineage>
</organism>
<evidence type="ECO:0000313" key="1">
    <source>
        <dbReference type="EMBL" id="ANF56113.1"/>
    </source>
</evidence>
<dbReference type="SUPFAM" id="SSF51306">
    <property type="entry name" value="LexA/Signal peptidase"/>
    <property type="match status" value="1"/>
</dbReference>
<dbReference type="AlphaFoldDB" id="A0A172YA48"/>
<keyword evidence="2" id="KW-1185">Reference proteome</keyword>
<gene>
    <name evidence="1" type="ORF">A5892_00375</name>
</gene>
<dbReference type="Proteomes" id="UP000077875">
    <property type="component" value="Chromosome"/>
</dbReference>
<dbReference type="KEGG" id="haa:A5892_00375"/>
<dbReference type="EMBL" id="CP015243">
    <property type="protein sequence ID" value="ANF56113.1"/>
    <property type="molecule type" value="Genomic_DNA"/>
</dbReference>
<accession>A0A172YA48</accession>
<reference evidence="1 2" key="1">
    <citation type="submission" date="2016-04" db="EMBL/GenBank/DDBJ databases">
        <title>Complete Genome Sequence of Halotalea alkalilenta IHB B 13600.</title>
        <authorList>
            <person name="Swarnkar M.K."/>
            <person name="Sharma A."/>
            <person name="Kaushal K."/>
            <person name="Soni R."/>
            <person name="Rana S."/>
            <person name="Singh A.K."/>
            <person name="Gulati A."/>
        </authorList>
    </citation>
    <scope>NUCLEOTIDE SEQUENCE [LARGE SCALE GENOMIC DNA]</scope>
    <source>
        <strain evidence="1 2">IHB B 13600</strain>
    </source>
</reference>
<proteinExistence type="predicted"/>
<evidence type="ECO:0000313" key="2">
    <source>
        <dbReference type="Proteomes" id="UP000077875"/>
    </source>
</evidence>
<dbReference type="InterPro" id="IPR036286">
    <property type="entry name" value="LexA/Signal_pep-like_sf"/>
</dbReference>
<name>A0A172YA48_9GAMM</name>
<evidence type="ECO:0008006" key="3">
    <source>
        <dbReference type="Google" id="ProtNLM"/>
    </source>
</evidence>